<dbReference type="InterPro" id="IPR000725">
    <property type="entry name" value="Olfact_rcpt"/>
</dbReference>
<feature type="transmembrane region" description="Helical" evidence="13">
    <location>
        <begin position="196"/>
        <end position="217"/>
    </location>
</feature>
<keyword evidence="11 12" id="KW-0807">Transducer</keyword>
<keyword evidence="4 13" id="KW-0716">Sensory transduction</keyword>
<protein>
    <recommendedName>
        <fullName evidence="13">Olfactory receptor</fullName>
    </recommendedName>
</protein>
<evidence type="ECO:0000256" key="2">
    <source>
        <dbReference type="ARBA" id="ARBA00010663"/>
    </source>
</evidence>
<dbReference type="OrthoDB" id="9008036at2759"/>
<dbReference type="GO" id="GO:0004984">
    <property type="term" value="F:olfactory receptor activity"/>
    <property type="evidence" value="ECO:0007669"/>
    <property type="project" value="InterPro"/>
</dbReference>
<keyword evidence="7 13" id="KW-1133">Transmembrane helix</keyword>
<evidence type="ECO:0000256" key="13">
    <source>
        <dbReference type="RuleBase" id="RU363047"/>
    </source>
</evidence>
<keyword evidence="9 13" id="KW-0472">Membrane</keyword>
<comment type="subcellular location">
    <subcellularLocation>
        <location evidence="1 13">Cell membrane</location>
        <topology evidence="1 13">Multi-pass membrane protein</topology>
    </subcellularLocation>
</comment>
<keyword evidence="16" id="KW-1185">Reference proteome</keyword>
<dbReference type="Gene3D" id="1.20.1070.10">
    <property type="entry name" value="Rhodopsin 7-helix transmembrane proteins"/>
    <property type="match status" value="1"/>
</dbReference>
<feature type="transmembrane region" description="Helical" evidence="13">
    <location>
        <begin position="90"/>
        <end position="119"/>
    </location>
</feature>
<evidence type="ECO:0000259" key="14">
    <source>
        <dbReference type="PROSITE" id="PS50262"/>
    </source>
</evidence>
<organism evidence="15 16">
    <name type="scientific">Eleutherodactylus coqui</name>
    <name type="common">Puerto Rican coqui</name>
    <dbReference type="NCBI Taxonomy" id="57060"/>
    <lineage>
        <taxon>Eukaryota</taxon>
        <taxon>Metazoa</taxon>
        <taxon>Chordata</taxon>
        <taxon>Craniata</taxon>
        <taxon>Vertebrata</taxon>
        <taxon>Euteleostomi</taxon>
        <taxon>Amphibia</taxon>
        <taxon>Batrachia</taxon>
        <taxon>Anura</taxon>
        <taxon>Neobatrachia</taxon>
        <taxon>Hyloidea</taxon>
        <taxon>Eleutherodactylidae</taxon>
        <taxon>Eleutherodactylinae</taxon>
        <taxon>Eleutherodactylus</taxon>
        <taxon>Eleutherodactylus</taxon>
    </lineage>
</organism>
<evidence type="ECO:0000256" key="7">
    <source>
        <dbReference type="ARBA" id="ARBA00022989"/>
    </source>
</evidence>
<dbReference type="PANTHER" id="PTHR26452">
    <property type="entry name" value="OLFACTORY RECEPTOR"/>
    <property type="match status" value="1"/>
</dbReference>
<evidence type="ECO:0000256" key="8">
    <source>
        <dbReference type="ARBA" id="ARBA00023040"/>
    </source>
</evidence>
<feature type="transmembrane region" description="Helical" evidence="13">
    <location>
        <begin position="271"/>
        <end position="291"/>
    </location>
</feature>
<evidence type="ECO:0000256" key="10">
    <source>
        <dbReference type="ARBA" id="ARBA00023170"/>
    </source>
</evidence>
<dbReference type="AlphaFoldDB" id="A0A8J6BBS0"/>
<dbReference type="GO" id="GO:0005886">
    <property type="term" value="C:plasma membrane"/>
    <property type="evidence" value="ECO:0007669"/>
    <property type="project" value="UniProtKB-SubCell"/>
</dbReference>
<proteinExistence type="inferred from homology"/>
<accession>A0A8J6BBS0</accession>
<dbReference type="EMBL" id="WNTK01048136">
    <property type="protein sequence ID" value="KAG9460670.1"/>
    <property type="molecule type" value="Genomic_DNA"/>
</dbReference>
<dbReference type="InterPro" id="IPR017452">
    <property type="entry name" value="GPCR_Rhodpsn_7TM"/>
</dbReference>
<evidence type="ECO:0000256" key="3">
    <source>
        <dbReference type="ARBA" id="ARBA00022475"/>
    </source>
</evidence>
<feature type="transmembrane region" description="Helical" evidence="13">
    <location>
        <begin position="237"/>
        <end position="259"/>
    </location>
</feature>
<name>A0A8J6BBS0_ELECQ</name>
<evidence type="ECO:0000313" key="15">
    <source>
        <dbReference type="EMBL" id="KAG9460670.1"/>
    </source>
</evidence>
<keyword evidence="8 12" id="KW-0297">G-protein coupled receptor</keyword>
<evidence type="ECO:0000313" key="16">
    <source>
        <dbReference type="Proteomes" id="UP000770717"/>
    </source>
</evidence>
<dbReference type="Proteomes" id="UP000770717">
    <property type="component" value="Unassembled WGS sequence"/>
</dbReference>
<keyword evidence="10 12" id="KW-0675">Receptor</keyword>
<evidence type="ECO:0000256" key="12">
    <source>
        <dbReference type="RuleBase" id="RU000688"/>
    </source>
</evidence>
<reference evidence="15" key="1">
    <citation type="thesis" date="2020" institute="ProQuest LLC" country="789 East Eisenhower Parkway, Ann Arbor, MI, USA">
        <title>Comparative Genomics and Chromosome Evolution.</title>
        <authorList>
            <person name="Mudd A.B."/>
        </authorList>
    </citation>
    <scope>NUCLEOTIDE SEQUENCE</scope>
    <source>
        <strain evidence="15">HN-11 Male</strain>
        <tissue evidence="15">Kidney and liver</tissue>
    </source>
</reference>
<evidence type="ECO:0000256" key="4">
    <source>
        <dbReference type="ARBA" id="ARBA00022606"/>
    </source>
</evidence>
<dbReference type="PRINTS" id="PR00245">
    <property type="entry name" value="OLFACTORYR"/>
</dbReference>
<feature type="domain" description="G-protein coupled receptors family 1 profile" evidence="14">
    <location>
        <begin position="40"/>
        <end position="289"/>
    </location>
</feature>
<evidence type="ECO:0000256" key="11">
    <source>
        <dbReference type="ARBA" id="ARBA00023224"/>
    </source>
</evidence>
<dbReference type="FunFam" id="1.20.1070.10:FF:000001">
    <property type="entry name" value="Olfactory receptor"/>
    <property type="match status" value="1"/>
</dbReference>
<evidence type="ECO:0000256" key="5">
    <source>
        <dbReference type="ARBA" id="ARBA00022692"/>
    </source>
</evidence>
<evidence type="ECO:0000256" key="9">
    <source>
        <dbReference type="ARBA" id="ARBA00023136"/>
    </source>
</evidence>
<dbReference type="PROSITE" id="PS00237">
    <property type="entry name" value="G_PROTEIN_RECEP_F1_1"/>
    <property type="match status" value="1"/>
</dbReference>
<dbReference type="CDD" id="cd13954">
    <property type="entry name" value="7tmA_OR"/>
    <property type="match status" value="1"/>
</dbReference>
<keyword evidence="5 12" id="KW-0812">Transmembrane</keyword>
<dbReference type="GO" id="GO:0004930">
    <property type="term" value="F:G protein-coupled receptor activity"/>
    <property type="evidence" value="ECO:0007669"/>
    <property type="project" value="UniProtKB-KW"/>
</dbReference>
<dbReference type="PRINTS" id="PR00237">
    <property type="entry name" value="GPCRRHODOPSN"/>
</dbReference>
<keyword evidence="6 13" id="KW-0552">Olfaction</keyword>
<keyword evidence="3 13" id="KW-1003">Cell membrane</keyword>
<comment type="similarity">
    <text evidence="2 12">Belongs to the G-protein coupled receptor 1 family.</text>
</comment>
<gene>
    <name evidence="15" type="ORF">GDO78_020281</name>
</gene>
<feature type="transmembrane region" description="Helical" evidence="13">
    <location>
        <begin position="26"/>
        <end position="46"/>
    </location>
</feature>
<dbReference type="Pfam" id="PF13853">
    <property type="entry name" value="7tm_4"/>
    <property type="match status" value="1"/>
</dbReference>
<dbReference type="FunFam" id="1.10.1220.70:FF:000001">
    <property type="entry name" value="Olfactory receptor"/>
    <property type="match status" value="1"/>
</dbReference>
<evidence type="ECO:0000256" key="1">
    <source>
        <dbReference type="ARBA" id="ARBA00004651"/>
    </source>
</evidence>
<dbReference type="InterPro" id="IPR050516">
    <property type="entry name" value="Olfactory_GPCR"/>
</dbReference>
<sequence>MNINHTVVTGFILLGFSRITEHQVSLFPIFLCMYTITVGGNLSIIITYKLSPSLHTPMYFLLANFSFLEILYVSCTVPEMLSGLLSECKVISFSGCVIQMYCFLLFSGTECFMLAAMAYDRYNAICHPLLYNVIMNETVCIQQIAGLYIIGAANALIHTVVTFSLPFCGSNKIDHFFCDVPPVLELSCQDIWVNELVIFVIAGCVIIGSFVVTIISYVEIISKVLRLHSVSGRKKTFATCSSHFIVVAVFYGSGIFMYFRPRSSHRIGQNSVVSLMYTVIAPLLNPFIYSLRNKEVKSNMKNIILRQFKF</sequence>
<comment type="caution">
    <text evidence="15">The sequence shown here is derived from an EMBL/GenBank/DDBJ whole genome shotgun (WGS) entry which is preliminary data.</text>
</comment>
<feature type="transmembrane region" description="Helical" evidence="13">
    <location>
        <begin position="58"/>
        <end position="78"/>
    </location>
</feature>
<dbReference type="SUPFAM" id="SSF81321">
    <property type="entry name" value="Family A G protein-coupled receptor-like"/>
    <property type="match status" value="1"/>
</dbReference>
<dbReference type="InterPro" id="IPR000276">
    <property type="entry name" value="GPCR_Rhodpsn"/>
</dbReference>
<evidence type="ECO:0000256" key="6">
    <source>
        <dbReference type="ARBA" id="ARBA00022725"/>
    </source>
</evidence>
<dbReference type="PROSITE" id="PS50262">
    <property type="entry name" value="G_PROTEIN_RECEP_F1_2"/>
    <property type="match status" value="1"/>
</dbReference>